<dbReference type="EMBL" id="JACXVP010000009">
    <property type="protein sequence ID" value="KAG5588798.1"/>
    <property type="molecule type" value="Genomic_DNA"/>
</dbReference>
<comment type="caution">
    <text evidence="3">The sequence shown here is derived from an EMBL/GenBank/DDBJ whole genome shotgun (WGS) entry which is preliminary data.</text>
</comment>
<dbReference type="SUPFAM" id="SSF48264">
    <property type="entry name" value="Cytochrome P450"/>
    <property type="match status" value="1"/>
</dbReference>
<protein>
    <recommendedName>
        <fullName evidence="5">Cytochrome P450</fullName>
    </recommendedName>
</protein>
<keyword evidence="2" id="KW-0408">Iron</keyword>
<name>A0A9J5XP55_SOLCO</name>
<comment type="cofactor">
    <cofactor evidence="2">
        <name>heme</name>
        <dbReference type="ChEBI" id="CHEBI:30413"/>
    </cofactor>
</comment>
<dbReference type="InterPro" id="IPR036396">
    <property type="entry name" value="Cyt_P450_sf"/>
</dbReference>
<dbReference type="AlphaFoldDB" id="A0A9J5XP55"/>
<dbReference type="Pfam" id="PF00067">
    <property type="entry name" value="p450"/>
    <property type="match status" value="1"/>
</dbReference>
<evidence type="ECO:0008006" key="5">
    <source>
        <dbReference type="Google" id="ProtNLM"/>
    </source>
</evidence>
<dbReference type="GO" id="GO:0020037">
    <property type="term" value="F:heme binding"/>
    <property type="evidence" value="ECO:0007669"/>
    <property type="project" value="InterPro"/>
</dbReference>
<gene>
    <name evidence="3" type="ORF">H5410_049232</name>
</gene>
<dbReference type="Proteomes" id="UP000824120">
    <property type="component" value="Chromosome 9"/>
</dbReference>
<dbReference type="PANTHER" id="PTHR24301:SF2">
    <property type="entry name" value="THROMBOXANE-A SYNTHASE"/>
    <property type="match status" value="1"/>
</dbReference>
<organism evidence="3 4">
    <name type="scientific">Solanum commersonii</name>
    <name type="common">Commerson's wild potato</name>
    <name type="synonym">Commerson's nightshade</name>
    <dbReference type="NCBI Taxonomy" id="4109"/>
    <lineage>
        <taxon>Eukaryota</taxon>
        <taxon>Viridiplantae</taxon>
        <taxon>Streptophyta</taxon>
        <taxon>Embryophyta</taxon>
        <taxon>Tracheophyta</taxon>
        <taxon>Spermatophyta</taxon>
        <taxon>Magnoliopsida</taxon>
        <taxon>eudicotyledons</taxon>
        <taxon>Gunneridae</taxon>
        <taxon>Pentapetalae</taxon>
        <taxon>asterids</taxon>
        <taxon>lamiids</taxon>
        <taxon>Solanales</taxon>
        <taxon>Solanaceae</taxon>
        <taxon>Solanoideae</taxon>
        <taxon>Solaneae</taxon>
        <taxon>Solanum</taxon>
    </lineage>
</organism>
<sequence length="188" mass="21578">MKGDILDLLLQLKKEQSTPIDLTLEDIKGLLMVISHVSNLHSNTSAAVVVWAMTALMKNPKVMKKVQEEIRKSIGTKGIVNEDDIQNMSYLKAVIKETFRLYPANPLLIPRESMKKSTLEGYEIQQGTIVHINAWAIARDHEIWENAKEFIHERFLNSDINFKREDYELIPFGARRRGCLGLHLELQP</sequence>
<dbReference type="InterPro" id="IPR002401">
    <property type="entry name" value="Cyt_P450_E_grp-I"/>
</dbReference>
<feature type="binding site" description="axial binding residue" evidence="2">
    <location>
        <position position="179"/>
    </location>
    <ligand>
        <name>heme</name>
        <dbReference type="ChEBI" id="CHEBI:30413"/>
    </ligand>
    <ligandPart>
        <name>Fe</name>
        <dbReference type="ChEBI" id="CHEBI:18248"/>
    </ligandPart>
</feature>
<evidence type="ECO:0000256" key="2">
    <source>
        <dbReference type="PIRSR" id="PIRSR602401-1"/>
    </source>
</evidence>
<evidence type="ECO:0000256" key="1">
    <source>
        <dbReference type="ARBA" id="ARBA00023002"/>
    </source>
</evidence>
<keyword evidence="1" id="KW-0560">Oxidoreductase</keyword>
<keyword evidence="2" id="KW-0349">Heme</keyword>
<dbReference type="InterPro" id="IPR001128">
    <property type="entry name" value="Cyt_P450"/>
</dbReference>
<dbReference type="PRINTS" id="PR00385">
    <property type="entry name" value="P450"/>
</dbReference>
<evidence type="ECO:0000313" key="4">
    <source>
        <dbReference type="Proteomes" id="UP000824120"/>
    </source>
</evidence>
<dbReference type="GO" id="GO:0005506">
    <property type="term" value="F:iron ion binding"/>
    <property type="evidence" value="ECO:0007669"/>
    <property type="project" value="InterPro"/>
</dbReference>
<dbReference type="GO" id="GO:0004497">
    <property type="term" value="F:monooxygenase activity"/>
    <property type="evidence" value="ECO:0007669"/>
    <property type="project" value="InterPro"/>
</dbReference>
<dbReference type="GO" id="GO:0016705">
    <property type="term" value="F:oxidoreductase activity, acting on paired donors, with incorporation or reduction of molecular oxygen"/>
    <property type="evidence" value="ECO:0007669"/>
    <property type="project" value="InterPro"/>
</dbReference>
<dbReference type="PRINTS" id="PR00463">
    <property type="entry name" value="EP450I"/>
</dbReference>
<accession>A0A9J5XP55</accession>
<reference evidence="3 4" key="1">
    <citation type="submission" date="2020-09" db="EMBL/GenBank/DDBJ databases">
        <title>De no assembly of potato wild relative species, Solanum commersonii.</title>
        <authorList>
            <person name="Cho K."/>
        </authorList>
    </citation>
    <scope>NUCLEOTIDE SEQUENCE [LARGE SCALE GENOMIC DNA]</scope>
    <source>
        <strain evidence="3">LZ3.2</strain>
        <tissue evidence="3">Leaf</tissue>
    </source>
</reference>
<keyword evidence="2" id="KW-0479">Metal-binding</keyword>
<evidence type="ECO:0000313" key="3">
    <source>
        <dbReference type="EMBL" id="KAG5588798.1"/>
    </source>
</evidence>
<keyword evidence="4" id="KW-1185">Reference proteome</keyword>
<dbReference type="OrthoDB" id="1055148at2759"/>
<dbReference type="Gene3D" id="1.10.630.10">
    <property type="entry name" value="Cytochrome P450"/>
    <property type="match status" value="1"/>
</dbReference>
<proteinExistence type="predicted"/>
<dbReference type="PANTHER" id="PTHR24301">
    <property type="entry name" value="THROMBOXANE-A SYNTHASE"/>
    <property type="match status" value="1"/>
</dbReference>